<feature type="compositionally biased region" description="Polar residues" evidence="1">
    <location>
        <begin position="1062"/>
        <end position="1072"/>
    </location>
</feature>
<organism evidence="2 3">
    <name type="scientific">Acrobeloides nanus</name>
    <dbReference type="NCBI Taxonomy" id="290746"/>
    <lineage>
        <taxon>Eukaryota</taxon>
        <taxon>Metazoa</taxon>
        <taxon>Ecdysozoa</taxon>
        <taxon>Nematoda</taxon>
        <taxon>Chromadorea</taxon>
        <taxon>Rhabditida</taxon>
        <taxon>Tylenchina</taxon>
        <taxon>Cephalobomorpha</taxon>
        <taxon>Cephaloboidea</taxon>
        <taxon>Cephalobidae</taxon>
        <taxon>Acrobeloides</taxon>
    </lineage>
</organism>
<proteinExistence type="predicted"/>
<feature type="compositionally biased region" description="Basic and acidic residues" evidence="1">
    <location>
        <begin position="137"/>
        <end position="170"/>
    </location>
</feature>
<feature type="compositionally biased region" description="Basic and acidic residues" evidence="1">
    <location>
        <begin position="245"/>
        <end position="262"/>
    </location>
</feature>
<evidence type="ECO:0000313" key="2">
    <source>
        <dbReference type="Proteomes" id="UP000887540"/>
    </source>
</evidence>
<feature type="compositionally biased region" description="Basic and acidic residues" evidence="1">
    <location>
        <begin position="198"/>
        <end position="215"/>
    </location>
</feature>
<feature type="compositionally biased region" description="Basic and acidic residues" evidence="1">
    <location>
        <begin position="1080"/>
        <end position="1089"/>
    </location>
</feature>
<feature type="compositionally biased region" description="Basic and acidic residues" evidence="1">
    <location>
        <begin position="89"/>
        <end position="98"/>
    </location>
</feature>
<evidence type="ECO:0000256" key="1">
    <source>
        <dbReference type="SAM" id="MobiDB-lite"/>
    </source>
</evidence>
<dbReference type="WBParaSite" id="ACRNAN_scaffold2904.g20197.t1">
    <property type="protein sequence ID" value="ACRNAN_scaffold2904.g20197.t1"/>
    <property type="gene ID" value="ACRNAN_scaffold2904.g20197"/>
</dbReference>
<reference evidence="3" key="1">
    <citation type="submission" date="2022-11" db="UniProtKB">
        <authorList>
            <consortium name="WormBaseParasite"/>
        </authorList>
    </citation>
    <scope>IDENTIFICATION</scope>
</reference>
<feature type="compositionally biased region" description="Polar residues" evidence="1">
    <location>
        <begin position="1022"/>
        <end position="1042"/>
    </location>
</feature>
<sequence length="1089" mass="127094">MSQRNGNYQYPKKEQNCEEERRRSPQRLNYPIPNPNRRENIVRTYTNSSRRNIERSNNSSYVPRTDYGYESRRSPPRQTVIGHRNRSPPSRERQQRRYYDWALQERDESRIRYVRESSPSRHYRHGYSPDGRSPPRFQDRNPSDPYEPIERQSNRYDPYREYAETGRYENSEPSYRQLNHTKEYMSPTRRSTSRPKRRIEVQDDRDFKKRDERPSPQKPTSSRQPISHPERRALNYLKKPTAIKNEPKPAKVSTPKEKKTLEKKKLPWKEANNENSNVYFPTTHQSGYLYKLDDDNRIPPMGHRTRYNPSKKIQESEYILVEAFSEQVTALLRDPTKANDTTPIIAVVRTENQHRIGTNFTTKEASWKDTKPSEQRAIYESNRPSKILTTFQNWTRLSNPLACINTENYTRPVYLQHDELALVIRSTVTTEDTRKRYEVEIVSETYPNGIVIPMSKLSYEFSEELYPNSLVKLVMTTPSLGNYYGETYEGLKIFIIPEVYGRHIPPSLLSSIIQITEDTDGEKAVHVLNTLEPVDNETIQGLSRSLETHLPIEGRKAHLLLMILYLCEENTRQELQRDKKWKFLLRTTLYMIRNGDTPSITMHYLNKNWIRSRDDIYRNMVKVVNSIPLDIYGEANDESVKLMREIFINKPTNTWLVVHKEQIAGIVALITYIAKQSHGNIVIISNEGDPARDVFDELVKTMNLRTEEEIQETIYFDLREQLGTDEEELEMLQLEKKIVILSQSNAKRMIKQNQYHFLIILQAEQMLKSDIIMLQFMFQPEHGVYLIEDVDTIENLKKSTVKQRGHMSDNAAVEAEIAMKLNSTLRIEYVKRNTVKEISINIETKKMATWNKGIHATQKGNSNSSQPTWILDKLTLEDQPKTRLEGILSSQKQLEKAANKQDSDITMKEASNEYEFDRIGDPPTEEEQELAKRRKRIQSSRVLPPNQMEINQALEDLTDSDTDEGLITKVPEVQTTSSEQKKHSSSTEEHLILVEEITEMEPTQRKRRLTPVRAPIRRRSTESLQNVEVEQTCSMTSSTATSRDPAAETKAGCQRTPETKGGRSNITENQNGKKGRIPKKIRDEMKKKK</sequence>
<protein>
    <submittedName>
        <fullName evidence="3">Uncharacterized protein</fullName>
    </submittedName>
</protein>
<evidence type="ECO:0000313" key="3">
    <source>
        <dbReference type="WBParaSite" id="ACRNAN_scaffold2904.g20197.t1"/>
    </source>
</evidence>
<feature type="compositionally biased region" description="Basic and acidic residues" evidence="1">
    <location>
        <begin position="11"/>
        <end position="23"/>
    </location>
</feature>
<feature type="compositionally biased region" description="Low complexity" evidence="1">
    <location>
        <begin position="47"/>
        <end position="60"/>
    </location>
</feature>
<feature type="region of interest" description="Disordered" evidence="1">
    <location>
        <begin position="1018"/>
        <end position="1089"/>
    </location>
</feature>
<keyword evidence="2" id="KW-1185">Reference proteome</keyword>
<accession>A0A914DKQ8</accession>
<dbReference type="AlphaFoldDB" id="A0A914DKQ8"/>
<dbReference type="Proteomes" id="UP000887540">
    <property type="component" value="Unplaced"/>
</dbReference>
<feature type="region of interest" description="Disordered" evidence="1">
    <location>
        <begin position="112"/>
        <end position="262"/>
    </location>
</feature>
<feature type="region of interest" description="Disordered" evidence="1">
    <location>
        <begin position="1"/>
        <end position="98"/>
    </location>
</feature>
<name>A0A914DKQ8_9BILA</name>